<evidence type="ECO:0000313" key="3">
    <source>
        <dbReference type="EMBL" id="KAB0803153.1"/>
    </source>
</evidence>
<dbReference type="SUPFAM" id="SSF46689">
    <property type="entry name" value="Homeodomain-like"/>
    <property type="match status" value="1"/>
</dbReference>
<evidence type="ECO:0000259" key="2">
    <source>
        <dbReference type="Pfam" id="PF05225"/>
    </source>
</evidence>
<comment type="caution">
    <text evidence="3">The sequence shown here is derived from an EMBL/GenBank/DDBJ whole genome shotgun (WGS) entry which is preliminary data.</text>
</comment>
<evidence type="ECO:0000256" key="1">
    <source>
        <dbReference type="ARBA" id="ARBA00004123"/>
    </source>
</evidence>
<dbReference type="GO" id="GO:0003677">
    <property type="term" value="F:DNA binding"/>
    <property type="evidence" value="ECO:0007669"/>
    <property type="project" value="InterPro"/>
</dbReference>
<dbReference type="EMBL" id="VVIM01000001">
    <property type="protein sequence ID" value="KAB0803153.1"/>
    <property type="molecule type" value="Genomic_DNA"/>
</dbReference>
<dbReference type="InterPro" id="IPR007889">
    <property type="entry name" value="HTH_Psq"/>
</dbReference>
<name>A0A5N4B0S2_PHOPY</name>
<dbReference type="Gene3D" id="1.10.10.60">
    <property type="entry name" value="Homeodomain-like"/>
    <property type="match status" value="1"/>
</dbReference>
<dbReference type="InterPro" id="IPR009057">
    <property type="entry name" value="Homeodomain-like_sf"/>
</dbReference>
<protein>
    <recommendedName>
        <fullName evidence="2">HTH psq-type domain-containing protein</fullName>
    </recommendedName>
</protein>
<proteinExistence type="predicted"/>
<dbReference type="GO" id="GO:0005634">
    <property type="term" value="C:nucleus"/>
    <property type="evidence" value="ECO:0007669"/>
    <property type="project" value="UniProtKB-SubCell"/>
</dbReference>
<accession>A0A5N4B0S2</accession>
<dbReference type="AlphaFoldDB" id="A0A5N4B0S2"/>
<evidence type="ECO:0000313" key="4">
    <source>
        <dbReference type="Proteomes" id="UP000327044"/>
    </source>
</evidence>
<keyword evidence="4" id="KW-1185">Reference proteome</keyword>
<comment type="subcellular location">
    <subcellularLocation>
        <location evidence="1">Nucleus</location>
    </subcellularLocation>
</comment>
<gene>
    <name evidence="3" type="ORF">PPYR_00123</name>
</gene>
<sequence length="110" mass="12744">MKWGISPLSSGVMPHYLSVEMPQQKMLLNANFCCFTDMPTEYKRKCLDRGKWSSQQLSDALEAINNGTMGVNEASRTFQIPSRTLRRRITSKKQPWVLLHCLAEKKKRRL</sequence>
<feature type="domain" description="HTH psq-type" evidence="2">
    <location>
        <begin position="56"/>
        <end position="89"/>
    </location>
</feature>
<organism evidence="3 4">
    <name type="scientific">Photinus pyralis</name>
    <name type="common">Common eastern firefly</name>
    <name type="synonym">Lampyris pyralis</name>
    <dbReference type="NCBI Taxonomy" id="7054"/>
    <lineage>
        <taxon>Eukaryota</taxon>
        <taxon>Metazoa</taxon>
        <taxon>Ecdysozoa</taxon>
        <taxon>Arthropoda</taxon>
        <taxon>Hexapoda</taxon>
        <taxon>Insecta</taxon>
        <taxon>Pterygota</taxon>
        <taxon>Neoptera</taxon>
        <taxon>Endopterygota</taxon>
        <taxon>Coleoptera</taxon>
        <taxon>Polyphaga</taxon>
        <taxon>Elateriformia</taxon>
        <taxon>Elateroidea</taxon>
        <taxon>Lampyridae</taxon>
        <taxon>Lampyrinae</taxon>
        <taxon>Photinus</taxon>
    </lineage>
</organism>
<reference evidence="3 4" key="1">
    <citation type="journal article" date="2018" name="Elife">
        <title>Firefly genomes illuminate parallel origins of bioluminescence in beetles.</title>
        <authorList>
            <person name="Fallon T.R."/>
            <person name="Lower S.E."/>
            <person name="Chang C.H."/>
            <person name="Bessho-Uehara M."/>
            <person name="Martin G.J."/>
            <person name="Bewick A.J."/>
            <person name="Behringer M."/>
            <person name="Debat H.J."/>
            <person name="Wong I."/>
            <person name="Day J.C."/>
            <person name="Suvorov A."/>
            <person name="Silva C.J."/>
            <person name="Stanger-Hall K.F."/>
            <person name="Hall D.W."/>
            <person name="Schmitz R.J."/>
            <person name="Nelson D.R."/>
            <person name="Lewis S.M."/>
            <person name="Shigenobu S."/>
            <person name="Bybee S.M."/>
            <person name="Larracuente A.M."/>
            <person name="Oba Y."/>
            <person name="Weng J.K."/>
        </authorList>
    </citation>
    <scope>NUCLEOTIDE SEQUENCE [LARGE SCALE GENOMIC DNA]</scope>
    <source>
        <strain evidence="3">1611_PpyrPB1</strain>
        <tissue evidence="3">Whole body</tissue>
    </source>
</reference>
<dbReference type="Pfam" id="PF05225">
    <property type="entry name" value="HTH_psq"/>
    <property type="match status" value="1"/>
</dbReference>
<dbReference type="Proteomes" id="UP000327044">
    <property type="component" value="Unassembled WGS sequence"/>
</dbReference>
<dbReference type="InParanoid" id="A0A5N4B0S2"/>